<dbReference type="Proteomes" id="UP000749293">
    <property type="component" value="Unassembled WGS sequence"/>
</dbReference>
<keyword evidence="9" id="KW-1185">Reference proteome</keyword>
<evidence type="ECO:0000256" key="2">
    <source>
        <dbReference type="ARBA" id="ARBA00004173"/>
    </source>
</evidence>
<dbReference type="GO" id="GO:0005739">
    <property type="term" value="C:mitochondrion"/>
    <property type="evidence" value="ECO:0007669"/>
    <property type="project" value="UniProtKB-SubCell"/>
</dbReference>
<comment type="function">
    <text evidence="1">Putative mitochondrial redox protein which could be involved in the reduction of small toxic molecules.</text>
</comment>
<evidence type="ECO:0000256" key="3">
    <source>
        <dbReference type="ARBA" id="ARBA00009734"/>
    </source>
</evidence>
<feature type="region of interest" description="Disordered" evidence="7">
    <location>
        <begin position="32"/>
        <end position="57"/>
    </location>
</feature>
<evidence type="ECO:0000256" key="5">
    <source>
        <dbReference type="ARBA" id="ARBA00023002"/>
    </source>
</evidence>
<dbReference type="Pfam" id="PF07955">
    <property type="entry name" value="DUF1687"/>
    <property type="match status" value="1"/>
</dbReference>
<keyword evidence="4" id="KW-0809">Transit peptide</keyword>
<dbReference type="OrthoDB" id="59229at2759"/>
<comment type="similarity">
    <text evidence="3">Belongs to the FMP46 family.</text>
</comment>
<sequence>MFRFHKTLDIVTLFQKTGSPASTRIANALKQASANASTETTIDQASSTSAQDAPKRDPFELNITEEPPTEDQVQTILGYVGQGGISRIIKDARDEQDALKKFKLNKDSLLRPLVVDWNQGKAISGENESEILKLLNSQK</sequence>
<evidence type="ECO:0000256" key="1">
    <source>
        <dbReference type="ARBA" id="ARBA00002963"/>
    </source>
</evidence>
<evidence type="ECO:0000313" key="8">
    <source>
        <dbReference type="EMBL" id="KAF4124744.1"/>
    </source>
</evidence>
<dbReference type="InterPro" id="IPR036249">
    <property type="entry name" value="Thioredoxin-like_sf"/>
</dbReference>
<dbReference type="SUPFAM" id="SSF52833">
    <property type="entry name" value="Thioredoxin-like"/>
    <property type="match status" value="1"/>
</dbReference>
<protein>
    <submittedName>
        <fullName evidence="8">Uncharacterized protein</fullName>
    </submittedName>
</protein>
<dbReference type="InterPro" id="IPR012882">
    <property type="entry name" value="Fmp46"/>
</dbReference>
<comment type="caution">
    <text evidence="8">The sequence shown here is derived from an EMBL/GenBank/DDBJ whole genome shotgun (WGS) entry which is preliminary data.</text>
</comment>
<dbReference type="RefSeq" id="XP_035323396.1">
    <property type="nucleotide sequence ID" value="XM_035467384.1"/>
</dbReference>
<accession>A0A9P5D7Q4</accession>
<comment type="subcellular location">
    <subcellularLocation>
        <location evidence="2">Mitochondrion</location>
    </subcellularLocation>
</comment>
<reference evidence="8" key="1">
    <citation type="submission" date="2020-03" db="EMBL/GenBank/DDBJ databases">
        <title>Site-based positive gene gene selection in Geosmithia morbida across the United States reveals a broad range of putative effectors and factors for local host and environmental adapation.</title>
        <authorList>
            <person name="Onufrak A."/>
            <person name="Murdoch R.W."/>
            <person name="Gazis R."/>
            <person name="Huff M."/>
            <person name="Staton M."/>
            <person name="Klingeman W."/>
            <person name="Hadziabdic D."/>
        </authorList>
    </citation>
    <scope>NUCLEOTIDE SEQUENCE</scope>
    <source>
        <strain evidence="8">1262</strain>
    </source>
</reference>
<dbReference type="Gene3D" id="3.40.30.10">
    <property type="entry name" value="Glutaredoxin"/>
    <property type="match status" value="1"/>
</dbReference>
<gene>
    <name evidence="8" type="ORF">GMORB2_5410</name>
</gene>
<dbReference type="PANTHER" id="PTHR28071:SF1">
    <property type="entry name" value="REDOX PROTEIN FMP46, MITOCHONDRIAL-RELATED"/>
    <property type="match status" value="1"/>
</dbReference>
<evidence type="ECO:0000256" key="7">
    <source>
        <dbReference type="SAM" id="MobiDB-lite"/>
    </source>
</evidence>
<name>A0A9P5D7Q4_9HYPO</name>
<evidence type="ECO:0000256" key="6">
    <source>
        <dbReference type="ARBA" id="ARBA00023128"/>
    </source>
</evidence>
<dbReference type="PANTHER" id="PTHR28071">
    <property type="entry name" value="REDOX PROTEIN FMP46, MITOCHONDRIAL-RELATED"/>
    <property type="match status" value="1"/>
</dbReference>
<dbReference type="GeneID" id="55971638"/>
<keyword evidence="6" id="KW-0496">Mitochondrion</keyword>
<dbReference type="GO" id="GO:0016491">
    <property type="term" value="F:oxidoreductase activity"/>
    <property type="evidence" value="ECO:0007669"/>
    <property type="project" value="UniProtKB-KW"/>
</dbReference>
<organism evidence="8 9">
    <name type="scientific">Geosmithia morbida</name>
    <dbReference type="NCBI Taxonomy" id="1094350"/>
    <lineage>
        <taxon>Eukaryota</taxon>
        <taxon>Fungi</taxon>
        <taxon>Dikarya</taxon>
        <taxon>Ascomycota</taxon>
        <taxon>Pezizomycotina</taxon>
        <taxon>Sordariomycetes</taxon>
        <taxon>Hypocreomycetidae</taxon>
        <taxon>Hypocreales</taxon>
        <taxon>Bionectriaceae</taxon>
        <taxon>Geosmithia</taxon>
    </lineage>
</organism>
<dbReference type="AlphaFoldDB" id="A0A9P5D7Q4"/>
<dbReference type="EMBL" id="JAANYQ010000004">
    <property type="protein sequence ID" value="KAF4124744.1"/>
    <property type="molecule type" value="Genomic_DNA"/>
</dbReference>
<keyword evidence="5" id="KW-0560">Oxidoreductase</keyword>
<evidence type="ECO:0000313" key="9">
    <source>
        <dbReference type="Proteomes" id="UP000749293"/>
    </source>
</evidence>
<proteinExistence type="inferred from homology"/>
<feature type="compositionally biased region" description="Polar residues" evidence="7">
    <location>
        <begin position="32"/>
        <end position="51"/>
    </location>
</feature>
<evidence type="ECO:0000256" key="4">
    <source>
        <dbReference type="ARBA" id="ARBA00022946"/>
    </source>
</evidence>